<comment type="caution">
    <text evidence="2">The sequence shown here is derived from an EMBL/GenBank/DDBJ whole genome shotgun (WGS) entry which is preliminary data.</text>
</comment>
<dbReference type="PROSITE" id="PS00201">
    <property type="entry name" value="FLAVODOXIN"/>
    <property type="match status" value="1"/>
</dbReference>
<dbReference type="Proteomes" id="UP000811545">
    <property type="component" value="Unassembled WGS sequence"/>
</dbReference>
<feature type="domain" description="Flavodoxin-like" evidence="1">
    <location>
        <begin position="4"/>
        <end position="158"/>
    </location>
</feature>
<evidence type="ECO:0000313" key="2">
    <source>
        <dbReference type="EMBL" id="MBT9144706.1"/>
    </source>
</evidence>
<dbReference type="EMBL" id="QLTW01000017">
    <property type="protein sequence ID" value="MBT9144706.1"/>
    <property type="molecule type" value="Genomic_DNA"/>
</dbReference>
<dbReference type="InterPro" id="IPR008254">
    <property type="entry name" value="Flavodoxin/NO_synth"/>
</dbReference>
<sequence>MNNILVVYYSLEGNTKFIAEILKEVLWADLLELKPENEINSRGIMKYLWGGRQVYMRVKPALLPFTLNPFDYETLFIGTPVWAWTFAPPLWTFFSQVKLKGKNIGLFCTSDGSRGKTLENMISSLEGNHFLGKEEFVSVLTNKEKNKLKAIAWVEKLLLSKINT</sequence>
<dbReference type="PROSITE" id="PS50902">
    <property type="entry name" value="FLAVODOXIN_LIKE"/>
    <property type="match status" value="1"/>
</dbReference>
<evidence type="ECO:0000313" key="3">
    <source>
        <dbReference type="Proteomes" id="UP000811545"/>
    </source>
</evidence>
<gene>
    <name evidence="2" type="ORF">DDT42_00551</name>
</gene>
<dbReference type="AlphaFoldDB" id="A0A9E2BFK9"/>
<dbReference type="GO" id="GO:0009055">
    <property type="term" value="F:electron transfer activity"/>
    <property type="evidence" value="ECO:0007669"/>
    <property type="project" value="InterPro"/>
</dbReference>
<evidence type="ECO:0000259" key="1">
    <source>
        <dbReference type="PROSITE" id="PS50902"/>
    </source>
</evidence>
<protein>
    <recommendedName>
        <fullName evidence="1">Flavodoxin-like domain-containing protein</fullName>
    </recommendedName>
</protein>
<reference evidence="2 3" key="1">
    <citation type="journal article" date="2021" name="bioRxiv">
        <title>Unique metabolic strategies in Hadean analogues reveal hints for primordial physiology.</title>
        <authorList>
            <person name="Nobu M.K."/>
            <person name="Nakai R."/>
            <person name="Tamazawa S."/>
            <person name="Mori H."/>
            <person name="Toyoda A."/>
            <person name="Ijiri A."/>
            <person name="Suzuki S."/>
            <person name="Kurokawa K."/>
            <person name="Kamagata Y."/>
            <person name="Tamaki H."/>
        </authorList>
    </citation>
    <scope>NUCLEOTIDE SEQUENCE [LARGE SCALE GENOMIC DNA]</scope>
    <source>
        <strain evidence="2">BS525</strain>
    </source>
</reference>
<dbReference type="InterPro" id="IPR029039">
    <property type="entry name" value="Flavoprotein-like_sf"/>
</dbReference>
<dbReference type="PANTHER" id="PTHR39201">
    <property type="entry name" value="EXPORTED PROTEIN-RELATED"/>
    <property type="match status" value="1"/>
</dbReference>
<organism evidence="2 3">
    <name type="scientific">Psychracetigena formicireducens</name>
    <dbReference type="NCBI Taxonomy" id="2986056"/>
    <lineage>
        <taxon>Bacteria</taxon>
        <taxon>Bacillati</taxon>
        <taxon>Candidatus Lithacetigenota</taxon>
        <taxon>Candidatus Psychracetigena</taxon>
    </lineage>
</organism>
<dbReference type="SUPFAM" id="SSF52218">
    <property type="entry name" value="Flavoproteins"/>
    <property type="match status" value="1"/>
</dbReference>
<dbReference type="Gene3D" id="3.40.50.360">
    <property type="match status" value="1"/>
</dbReference>
<dbReference type="Pfam" id="PF12682">
    <property type="entry name" value="Flavodoxin_4"/>
    <property type="match status" value="1"/>
</dbReference>
<dbReference type="GO" id="GO:0010181">
    <property type="term" value="F:FMN binding"/>
    <property type="evidence" value="ECO:0007669"/>
    <property type="project" value="InterPro"/>
</dbReference>
<name>A0A9E2BFK9_PSYF1</name>
<dbReference type="InterPro" id="IPR001226">
    <property type="entry name" value="Flavodoxin_CS"/>
</dbReference>
<accession>A0A9E2BFK9</accession>
<dbReference type="PANTHER" id="PTHR39201:SF1">
    <property type="entry name" value="FLAVODOXIN-LIKE DOMAIN-CONTAINING PROTEIN"/>
    <property type="match status" value="1"/>
</dbReference>
<proteinExistence type="predicted"/>